<organism evidence="3 4">
    <name type="scientific">Chryseosolibacter indicus</name>
    <dbReference type="NCBI Taxonomy" id="2782351"/>
    <lineage>
        <taxon>Bacteria</taxon>
        <taxon>Pseudomonadati</taxon>
        <taxon>Bacteroidota</taxon>
        <taxon>Cytophagia</taxon>
        <taxon>Cytophagales</taxon>
        <taxon>Chryseotaleaceae</taxon>
        <taxon>Chryseosolibacter</taxon>
    </lineage>
</organism>
<dbReference type="InterPro" id="IPR050259">
    <property type="entry name" value="SDR"/>
</dbReference>
<reference evidence="3 4" key="1">
    <citation type="submission" date="2021-05" db="EMBL/GenBank/DDBJ databases">
        <title>A Polyphasic approach of four new species of the genus Ohtaekwangia: Ohtaekwangia histidinii sp. nov., Ohtaekwangia cretensis sp. nov., Ohtaekwangia indiensis sp. nov., Ohtaekwangia reichenbachii sp. nov. from diverse environment.</title>
        <authorList>
            <person name="Octaviana S."/>
        </authorList>
    </citation>
    <scope>NUCLEOTIDE SEQUENCE [LARGE SCALE GENOMIC DNA]</scope>
    <source>
        <strain evidence="3 4">PWU20</strain>
    </source>
</reference>
<protein>
    <submittedName>
        <fullName evidence="3">SDR family oxidoreductase</fullName>
    </submittedName>
</protein>
<dbReference type="Gene3D" id="3.40.50.720">
    <property type="entry name" value="NAD(P)-binding Rossmann-like Domain"/>
    <property type="match status" value="1"/>
</dbReference>
<dbReference type="EMBL" id="JAHESD010000025">
    <property type="protein sequence ID" value="MBT1704094.1"/>
    <property type="molecule type" value="Genomic_DNA"/>
</dbReference>
<evidence type="ECO:0000256" key="1">
    <source>
        <dbReference type="ARBA" id="ARBA00006484"/>
    </source>
</evidence>
<dbReference type="Pfam" id="PF00106">
    <property type="entry name" value="adh_short"/>
    <property type="match status" value="1"/>
</dbReference>
<dbReference type="PRINTS" id="PR00080">
    <property type="entry name" value="SDRFAMILY"/>
</dbReference>
<evidence type="ECO:0000313" key="3">
    <source>
        <dbReference type="EMBL" id="MBT1704094.1"/>
    </source>
</evidence>
<dbReference type="PRINTS" id="PR00081">
    <property type="entry name" value="GDHRDH"/>
</dbReference>
<dbReference type="Proteomes" id="UP000772618">
    <property type="component" value="Unassembled WGS sequence"/>
</dbReference>
<dbReference type="InterPro" id="IPR036291">
    <property type="entry name" value="NAD(P)-bd_dom_sf"/>
</dbReference>
<keyword evidence="4" id="KW-1185">Reference proteome</keyword>
<proteinExistence type="inferred from homology"/>
<dbReference type="RefSeq" id="WP_254154055.1">
    <property type="nucleotide sequence ID" value="NZ_JAHESD010000025.1"/>
</dbReference>
<dbReference type="PANTHER" id="PTHR42879">
    <property type="entry name" value="3-OXOACYL-(ACYL-CARRIER-PROTEIN) REDUCTASE"/>
    <property type="match status" value="1"/>
</dbReference>
<accession>A0ABS5VRM0</accession>
<comment type="similarity">
    <text evidence="1 2">Belongs to the short-chain dehydrogenases/reductases (SDR) family.</text>
</comment>
<sequence length="264" mass="28208">MDLQLKQKTAFITGSTQGIGLAIAKQLLLEGANVIIHGRSPEKVKTIVASLKNEVANSNVSGLTADFLNAEEVNALIAQLPSVDILVNNAGIFEVKPFTETNDDDWQRMYTVNVMSGVRLSRALLPLMLKKNWGRIIFISSESGINIPENMIHYGTSKAAMLAISNGLAKLTKNTLVTVNTIVGGPTYSDGVANVVKQIAASQNITAEQMKANLTKNLNPTSLLQRFIEPTEIANMISFLASPLSAATNGSAIRVDGGVLTTTI</sequence>
<dbReference type="InterPro" id="IPR020904">
    <property type="entry name" value="Sc_DH/Rdtase_CS"/>
</dbReference>
<comment type="caution">
    <text evidence="3">The sequence shown here is derived from an EMBL/GenBank/DDBJ whole genome shotgun (WGS) entry which is preliminary data.</text>
</comment>
<evidence type="ECO:0000256" key="2">
    <source>
        <dbReference type="RuleBase" id="RU000363"/>
    </source>
</evidence>
<gene>
    <name evidence="3" type="ORF">KK060_12445</name>
</gene>
<dbReference type="PROSITE" id="PS00061">
    <property type="entry name" value="ADH_SHORT"/>
    <property type="match status" value="1"/>
</dbReference>
<dbReference type="CDD" id="cd05233">
    <property type="entry name" value="SDR_c"/>
    <property type="match status" value="1"/>
</dbReference>
<name>A0ABS5VRM0_9BACT</name>
<dbReference type="PANTHER" id="PTHR42879:SF2">
    <property type="entry name" value="3-OXOACYL-[ACYL-CARRIER-PROTEIN] REDUCTASE FABG"/>
    <property type="match status" value="1"/>
</dbReference>
<evidence type="ECO:0000313" key="4">
    <source>
        <dbReference type="Proteomes" id="UP000772618"/>
    </source>
</evidence>
<dbReference type="SUPFAM" id="SSF51735">
    <property type="entry name" value="NAD(P)-binding Rossmann-fold domains"/>
    <property type="match status" value="1"/>
</dbReference>
<dbReference type="InterPro" id="IPR002347">
    <property type="entry name" value="SDR_fam"/>
</dbReference>